<dbReference type="Pfam" id="PF07249">
    <property type="entry name" value="Cerato-platanin"/>
    <property type="match status" value="1"/>
</dbReference>
<evidence type="ECO:0000313" key="5">
    <source>
        <dbReference type="Proteomes" id="UP001498398"/>
    </source>
</evidence>
<accession>A0ABR1JGY5</accession>
<reference evidence="4 5" key="1">
    <citation type="submission" date="2024-01" db="EMBL/GenBank/DDBJ databases">
        <title>A draft genome for the cacao thread blight pathogen Marasmiellus scandens.</title>
        <authorList>
            <person name="Baruah I.K."/>
            <person name="Leung J."/>
            <person name="Bukari Y."/>
            <person name="Amoako-Attah I."/>
            <person name="Meinhardt L.W."/>
            <person name="Bailey B.A."/>
            <person name="Cohen S.P."/>
        </authorList>
    </citation>
    <scope>NUCLEOTIDE SEQUENCE [LARGE SCALE GENOMIC DNA]</scope>
    <source>
        <strain evidence="4 5">GH-19</strain>
    </source>
</reference>
<proteinExistence type="inferred from homology"/>
<name>A0ABR1JGY5_9AGAR</name>
<keyword evidence="3" id="KW-0964">Secreted</keyword>
<comment type="similarity">
    <text evidence="2">Belongs to the cerato-platanin family.</text>
</comment>
<dbReference type="Proteomes" id="UP001498398">
    <property type="component" value="Unassembled WGS sequence"/>
</dbReference>
<dbReference type="Gene3D" id="2.40.40.10">
    <property type="entry name" value="RlpA-like domain"/>
    <property type="match status" value="1"/>
</dbReference>
<evidence type="ECO:0008006" key="6">
    <source>
        <dbReference type="Google" id="ProtNLM"/>
    </source>
</evidence>
<evidence type="ECO:0000256" key="1">
    <source>
        <dbReference type="ARBA" id="ARBA00004613"/>
    </source>
</evidence>
<sequence>MQCPQGTGLVQGNREGFLSTYYKGSKELLLPQNSLSKSPLLMKLSATLASVFFLSSFAAAVDLRYDTTYDNPNGGMTTIACSDGSNGLITRYGFQTFGNIPNFPHIGAAQAIAGWNSPQCGTCWTLSYTNGNGQTSSINILAIDHAGSGFNVAQAAMDELTGGNAVAFGRVDVTATQVDVSQCGL</sequence>
<comment type="caution">
    <text evidence="4">The sequence shown here is derived from an EMBL/GenBank/DDBJ whole genome shotgun (WGS) entry which is preliminary data.</text>
</comment>
<dbReference type="CDD" id="cd22778">
    <property type="entry name" value="DPBB_CEPL-like"/>
    <property type="match status" value="1"/>
</dbReference>
<dbReference type="SUPFAM" id="SSF50685">
    <property type="entry name" value="Barwin-like endoglucanases"/>
    <property type="match status" value="1"/>
</dbReference>
<evidence type="ECO:0000313" key="4">
    <source>
        <dbReference type="EMBL" id="KAK7456498.1"/>
    </source>
</evidence>
<dbReference type="InterPro" id="IPR036908">
    <property type="entry name" value="RlpA-like_sf"/>
</dbReference>
<dbReference type="EMBL" id="JBANRG010000021">
    <property type="protein sequence ID" value="KAK7456498.1"/>
    <property type="molecule type" value="Genomic_DNA"/>
</dbReference>
<organism evidence="4 5">
    <name type="scientific">Marasmiellus scandens</name>
    <dbReference type="NCBI Taxonomy" id="2682957"/>
    <lineage>
        <taxon>Eukaryota</taxon>
        <taxon>Fungi</taxon>
        <taxon>Dikarya</taxon>
        <taxon>Basidiomycota</taxon>
        <taxon>Agaricomycotina</taxon>
        <taxon>Agaricomycetes</taxon>
        <taxon>Agaricomycetidae</taxon>
        <taxon>Agaricales</taxon>
        <taxon>Marasmiineae</taxon>
        <taxon>Omphalotaceae</taxon>
        <taxon>Marasmiellus</taxon>
    </lineage>
</organism>
<evidence type="ECO:0000256" key="2">
    <source>
        <dbReference type="ARBA" id="ARBA00010421"/>
    </source>
</evidence>
<protein>
    <recommendedName>
        <fullName evidence="6">Cerato-platanin</fullName>
    </recommendedName>
</protein>
<comment type="subcellular location">
    <subcellularLocation>
        <location evidence="1">Secreted</location>
    </subcellularLocation>
</comment>
<dbReference type="InterPro" id="IPR010829">
    <property type="entry name" value="Cerato-platanin"/>
</dbReference>
<keyword evidence="5" id="KW-1185">Reference proteome</keyword>
<evidence type="ECO:0000256" key="3">
    <source>
        <dbReference type="ARBA" id="ARBA00022525"/>
    </source>
</evidence>
<gene>
    <name evidence="4" type="ORF">VKT23_010748</name>
</gene>